<dbReference type="AlphaFoldDB" id="T0F342"/>
<proteinExistence type="predicted"/>
<organism evidence="1 2">
    <name type="scientific">Helicobacter pylori UM114</name>
    <dbReference type="NCBI Taxonomy" id="1355531"/>
    <lineage>
        <taxon>Bacteria</taxon>
        <taxon>Pseudomonadati</taxon>
        <taxon>Campylobacterota</taxon>
        <taxon>Epsilonproteobacteria</taxon>
        <taxon>Campylobacterales</taxon>
        <taxon>Helicobacteraceae</taxon>
        <taxon>Helicobacter</taxon>
    </lineage>
</organism>
<comment type="caution">
    <text evidence="1">The sequence shown here is derived from an EMBL/GenBank/DDBJ whole genome shotgun (WGS) entry which is preliminary data.</text>
</comment>
<sequence length="35" mass="4238">MWFLLKNFLAEFFKEKGFLLTSFDLNNTIKRLKAI</sequence>
<dbReference type="Proteomes" id="UP000015605">
    <property type="component" value="Unassembled WGS sequence"/>
</dbReference>
<dbReference type="EMBL" id="AUSS01000016">
    <property type="protein sequence ID" value="EPZ92870.1"/>
    <property type="molecule type" value="Genomic_DNA"/>
</dbReference>
<accession>T0F342</accession>
<protein>
    <submittedName>
        <fullName evidence="1">Uncharacterized protein</fullName>
    </submittedName>
</protein>
<evidence type="ECO:0000313" key="1">
    <source>
        <dbReference type="EMBL" id="EPZ92870.1"/>
    </source>
</evidence>
<evidence type="ECO:0000313" key="2">
    <source>
        <dbReference type="Proteomes" id="UP000015605"/>
    </source>
</evidence>
<reference evidence="1 2" key="1">
    <citation type="journal article" date="2013" name="Genome Announc.">
        <title>Multiple genome sequences of Helicobacter pylori strains of diverse disease and antibiotic resistance backgrounds from Malaysia.</title>
        <authorList>
            <person name="Rehvathy V."/>
            <person name="Tan M.H."/>
            <person name="Gunaletchumy S.P."/>
            <person name="Teh X."/>
            <person name="Wang S."/>
            <person name="Baybayan P."/>
            <person name="Singh S."/>
            <person name="Ashby M."/>
            <person name="Kaakoush N.O."/>
            <person name="Mitchell H.M."/>
            <person name="Croft L.J."/>
            <person name="Goh K.L."/>
            <person name="Loke M.F."/>
            <person name="Vadivelu J."/>
        </authorList>
    </citation>
    <scope>NUCLEOTIDE SEQUENCE [LARGE SCALE GENOMIC DNA]</scope>
    <source>
        <strain evidence="1 2">UM114</strain>
    </source>
</reference>
<name>T0F342_HELPX</name>
<gene>
    <name evidence="1" type="ORF">N207_07935</name>
</gene>